<keyword evidence="2" id="KW-1185">Reference proteome</keyword>
<dbReference type="Proteomes" id="UP001597120">
    <property type="component" value="Unassembled WGS sequence"/>
</dbReference>
<comment type="caution">
    <text evidence="1">The sequence shown here is derived from an EMBL/GenBank/DDBJ whole genome shotgun (WGS) entry which is preliminary data.</text>
</comment>
<name>A0ABW3DBM0_9BACL</name>
<protein>
    <submittedName>
        <fullName evidence="1">Alpha/beta fold hydrolase</fullName>
    </submittedName>
</protein>
<dbReference type="EMBL" id="JBHTIU010000064">
    <property type="protein sequence ID" value="MFD0870897.1"/>
    <property type="molecule type" value="Genomic_DNA"/>
</dbReference>
<accession>A0ABW3DBM0</accession>
<dbReference type="Gene3D" id="3.40.50.1820">
    <property type="entry name" value="alpha/beta hydrolase"/>
    <property type="match status" value="1"/>
</dbReference>
<gene>
    <name evidence="1" type="ORF">ACFQ03_17280</name>
</gene>
<dbReference type="SUPFAM" id="SSF53474">
    <property type="entry name" value="alpha/beta-Hydrolases"/>
    <property type="match status" value="1"/>
</dbReference>
<evidence type="ECO:0000313" key="1">
    <source>
        <dbReference type="EMBL" id="MFD0870897.1"/>
    </source>
</evidence>
<proteinExistence type="predicted"/>
<evidence type="ECO:0000313" key="2">
    <source>
        <dbReference type="Proteomes" id="UP001597120"/>
    </source>
</evidence>
<sequence length="293" mass="33510">MKKMITLNDGSKLEVGLTGNSSGKVIMLPIAKRSVYGQEAENLKWWGVDPELGKNFVDGLSDEFQVLYFDYEGHRLEHPQPHDLTPENISKDLMHIADEMNVGKFSYYGYSWLALVGLQLAIRTNRLESLIMGGFPPYEGPYKEMMAVTTKTYEQALGNRTNNQPISEYQMEENAPGEFDWNNIQVQMDPDQTKQFFTMYRSLMDFDDKKIQNELSIPRLTFAGEKDTIVYGENFGNVSVDIIGLLQKNEKILKQLGWDVEILRGEDMDHTKAMQPAAVLPLIKPWLIDKLLT</sequence>
<reference evidence="2" key="1">
    <citation type="journal article" date="2019" name="Int. J. Syst. Evol. Microbiol.">
        <title>The Global Catalogue of Microorganisms (GCM) 10K type strain sequencing project: providing services to taxonomists for standard genome sequencing and annotation.</title>
        <authorList>
            <consortium name="The Broad Institute Genomics Platform"/>
            <consortium name="The Broad Institute Genome Sequencing Center for Infectious Disease"/>
            <person name="Wu L."/>
            <person name="Ma J."/>
        </authorList>
    </citation>
    <scope>NUCLEOTIDE SEQUENCE [LARGE SCALE GENOMIC DNA]</scope>
    <source>
        <strain evidence="2">CCUG 57263</strain>
    </source>
</reference>
<dbReference type="GO" id="GO:0016787">
    <property type="term" value="F:hydrolase activity"/>
    <property type="evidence" value="ECO:0007669"/>
    <property type="project" value="UniProtKB-KW"/>
</dbReference>
<dbReference type="RefSeq" id="WP_379289681.1">
    <property type="nucleotide sequence ID" value="NZ_JBHTIU010000064.1"/>
</dbReference>
<keyword evidence="1" id="KW-0378">Hydrolase</keyword>
<dbReference type="InterPro" id="IPR029058">
    <property type="entry name" value="AB_hydrolase_fold"/>
</dbReference>
<organism evidence="1 2">
    <name type="scientific">Paenibacillus residui</name>
    <dbReference type="NCBI Taxonomy" id="629724"/>
    <lineage>
        <taxon>Bacteria</taxon>
        <taxon>Bacillati</taxon>
        <taxon>Bacillota</taxon>
        <taxon>Bacilli</taxon>
        <taxon>Bacillales</taxon>
        <taxon>Paenibacillaceae</taxon>
        <taxon>Paenibacillus</taxon>
    </lineage>
</organism>